<accession>A0ACC1XTT1</accession>
<keyword evidence="2" id="KW-1185">Reference proteome</keyword>
<organism evidence="1 2">
    <name type="scientific">Melia azedarach</name>
    <name type="common">Chinaberry tree</name>
    <dbReference type="NCBI Taxonomy" id="155640"/>
    <lineage>
        <taxon>Eukaryota</taxon>
        <taxon>Viridiplantae</taxon>
        <taxon>Streptophyta</taxon>
        <taxon>Embryophyta</taxon>
        <taxon>Tracheophyta</taxon>
        <taxon>Spermatophyta</taxon>
        <taxon>Magnoliopsida</taxon>
        <taxon>eudicotyledons</taxon>
        <taxon>Gunneridae</taxon>
        <taxon>Pentapetalae</taxon>
        <taxon>rosids</taxon>
        <taxon>malvids</taxon>
        <taxon>Sapindales</taxon>
        <taxon>Meliaceae</taxon>
        <taxon>Melia</taxon>
    </lineage>
</organism>
<comment type="caution">
    <text evidence="1">The sequence shown here is derived from an EMBL/GenBank/DDBJ whole genome shotgun (WGS) entry which is preliminary data.</text>
</comment>
<evidence type="ECO:0000313" key="1">
    <source>
        <dbReference type="EMBL" id="KAJ4714312.1"/>
    </source>
</evidence>
<reference evidence="1 2" key="1">
    <citation type="journal article" date="2023" name="Science">
        <title>Complex scaffold remodeling in plant triterpene biosynthesis.</title>
        <authorList>
            <person name="De La Pena R."/>
            <person name="Hodgson H."/>
            <person name="Liu J.C."/>
            <person name="Stephenson M.J."/>
            <person name="Martin A.C."/>
            <person name="Owen C."/>
            <person name="Harkess A."/>
            <person name="Leebens-Mack J."/>
            <person name="Jimenez L.E."/>
            <person name="Osbourn A."/>
            <person name="Sattely E.S."/>
        </authorList>
    </citation>
    <scope>NUCLEOTIDE SEQUENCE [LARGE SCALE GENOMIC DNA]</scope>
    <source>
        <strain evidence="2">cv. JPN11</strain>
        <tissue evidence="1">Leaf</tissue>
    </source>
</reference>
<sequence>MTFLFEWLPSAASILSAVFYLYASICATKMIIRMFIYELIPRPLMDYLVSRLSDSKLLLNFCSFALVIEQRWEAVNNVTYRAVEAYLPTIIGSASIDGLLIGSNNARDSTSVPETAIPVGTKIIDKFQGMCIEWTLHLKEARRYYFSDRKYFLLTCSKKNRERVLRDYLPHVLRMAKLILEQRKDIYIHSYNHRYGIWESSVFDHPSTFENLAMASEKLKRAVLDDLDKFVNRQGYFQRVGRAWKRGYLLYGPPGTGKTALVAAIANYLRYSIYDLQLQSVQSDTELRNILISTTNRSILLVEDIDCTKMGSYNRHRLSDPLETQGEQAEMITNRGVTLSGLLNFIDGLWSICGEERIIIFTTNDKEKMDPALLRPGRMDVQIRMGYCTAEGIRMLLETYKGETLRMFYVYLEMLMQHLEITPAEMTEELLKMDYLDFPYNSIVRFIKKKRKELKERGGRRGEADRNRVTGLASLADFP</sequence>
<proteinExistence type="predicted"/>
<protein>
    <submittedName>
        <fullName evidence="1">AAA-ATPase</fullName>
    </submittedName>
</protein>
<gene>
    <name evidence="1" type="ORF">OWV82_012816</name>
</gene>
<name>A0ACC1XTT1_MELAZ</name>
<dbReference type="EMBL" id="CM051400">
    <property type="protein sequence ID" value="KAJ4714312.1"/>
    <property type="molecule type" value="Genomic_DNA"/>
</dbReference>
<evidence type="ECO:0000313" key="2">
    <source>
        <dbReference type="Proteomes" id="UP001164539"/>
    </source>
</evidence>
<dbReference type="Proteomes" id="UP001164539">
    <property type="component" value="Chromosome 7"/>
</dbReference>